<accession>A0AAE9HWN0</accession>
<reference evidence="1" key="1">
    <citation type="journal article" date="2022" name="Microbiol. Resour. Announc.">
        <title>Genome Sequence of Cupriavidus campinensis Strain G5, a Member of a Bacterial Consortium Capable of Polyethylene Degradation.</title>
        <authorList>
            <person name="Schneider B."/>
            <person name="Pfeiffer F."/>
            <person name="Dyall-Smith M."/>
            <person name="Kunte H.J."/>
        </authorList>
    </citation>
    <scope>NUCLEOTIDE SEQUENCE</scope>
    <source>
        <strain evidence="1">G5</strain>
    </source>
</reference>
<proteinExistence type="predicted"/>
<protein>
    <submittedName>
        <fullName evidence="1">Uncharacterized protein</fullName>
    </submittedName>
</protein>
<dbReference type="EMBL" id="CP097330">
    <property type="protein sequence ID" value="URF03009.1"/>
    <property type="molecule type" value="Genomic_DNA"/>
</dbReference>
<dbReference type="KEGG" id="ccam:M5D45_10620"/>
<evidence type="ECO:0000313" key="1">
    <source>
        <dbReference type="EMBL" id="URF03009.1"/>
    </source>
</evidence>
<gene>
    <name evidence="1" type="ORF">M5D45_10620</name>
</gene>
<dbReference type="AlphaFoldDB" id="A0AAE9HWN0"/>
<dbReference type="RefSeq" id="WP_250024647.1">
    <property type="nucleotide sequence ID" value="NZ_CP097330.1"/>
</dbReference>
<dbReference type="Proteomes" id="UP001056132">
    <property type="component" value="Chromosome 1"/>
</dbReference>
<name>A0AAE9HWN0_9BURK</name>
<evidence type="ECO:0000313" key="2">
    <source>
        <dbReference type="Proteomes" id="UP001056132"/>
    </source>
</evidence>
<sequence>MSNEKNTEGASLAQKLTAAAYRAGVEAAAKWIDERRESFDRDHGSIDPETGTMEYGSGARAVAKSEYSYELYEIAEGIRALVGAPTAADAENTAPITANPAEIAPATLPYPTEPTDALLEVLGLMLYTTTPIAHALRAAGTDIPKRCEEEQAHVLHWLVQLALQHGAEWRARAAKSIEELQAATQATSEVRA</sequence>
<organism evidence="1 2">
    <name type="scientific">Cupriavidus campinensis</name>
    <dbReference type="NCBI Taxonomy" id="151783"/>
    <lineage>
        <taxon>Bacteria</taxon>
        <taxon>Pseudomonadati</taxon>
        <taxon>Pseudomonadota</taxon>
        <taxon>Betaproteobacteria</taxon>
        <taxon>Burkholderiales</taxon>
        <taxon>Burkholderiaceae</taxon>
        <taxon>Cupriavidus</taxon>
    </lineage>
</organism>
<reference evidence="1" key="2">
    <citation type="submission" date="2022-05" db="EMBL/GenBank/DDBJ databases">
        <authorList>
            <person name="Kunte H.-J."/>
        </authorList>
    </citation>
    <scope>NUCLEOTIDE SEQUENCE</scope>
    <source>
        <strain evidence="1">G5</strain>
    </source>
</reference>